<reference evidence="14" key="1">
    <citation type="submission" date="2022-11" db="EMBL/GenBank/DDBJ databases">
        <authorList>
            <person name="Morgan W.R."/>
            <person name="Tartar A."/>
        </authorList>
    </citation>
    <scope>NUCLEOTIDE SEQUENCE</scope>
    <source>
        <strain evidence="14">ARSEF 373</strain>
    </source>
</reference>
<keyword evidence="8 12" id="KW-0067">ATP-binding</keyword>
<evidence type="ECO:0000256" key="9">
    <source>
        <dbReference type="ARBA" id="ARBA00022842"/>
    </source>
</evidence>
<organism evidence="14 15">
    <name type="scientific">Lagenidium giganteum</name>
    <dbReference type="NCBI Taxonomy" id="4803"/>
    <lineage>
        <taxon>Eukaryota</taxon>
        <taxon>Sar</taxon>
        <taxon>Stramenopiles</taxon>
        <taxon>Oomycota</taxon>
        <taxon>Peronosporomycetes</taxon>
        <taxon>Pythiales</taxon>
        <taxon>Pythiaceae</taxon>
    </lineage>
</organism>
<dbReference type="PROSITE" id="PS00584">
    <property type="entry name" value="PFKB_KINASES_2"/>
    <property type="match status" value="1"/>
</dbReference>
<dbReference type="PRINTS" id="PR00990">
    <property type="entry name" value="RIBOKINASE"/>
</dbReference>
<dbReference type="InterPro" id="IPR011877">
    <property type="entry name" value="Ribokinase"/>
</dbReference>
<keyword evidence="4 12" id="KW-0808">Transferase</keyword>
<dbReference type="PANTHER" id="PTHR10584">
    <property type="entry name" value="SUGAR KINASE"/>
    <property type="match status" value="1"/>
</dbReference>
<feature type="binding site" evidence="12">
    <location>
        <position position="260"/>
    </location>
    <ligand>
        <name>K(+)</name>
        <dbReference type="ChEBI" id="CHEBI:29103"/>
    </ligand>
</feature>
<evidence type="ECO:0000256" key="12">
    <source>
        <dbReference type="HAMAP-Rule" id="MF_03215"/>
    </source>
</evidence>
<comment type="caution">
    <text evidence="12">Lacks conserved residue(s) required for the propagation of feature annotation.</text>
</comment>
<feature type="binding site" evidence="12">
    <location>
        <position position="258"/>
    </location>
    <ligand>
        <name>K(+)</name>
        <dbReference type="ChEBI" id="CHEBI:29103"/>
    </ligand>
</feature>
<dbReference type="GO" id="GO:0005634">
    <property type="term" value="C:nucleus"/>
    <property type="evidence" value="ECO:0007669"/>
    <property type="project" value="UniProtKB-SubCell"/>
</dbReference>
<evidence type="ECO:0000313" key="15">
    <source>
        <dbReference type="Proteomes" id="UP001146120"/>
    </source>
</evidence>
<comment type="function">
    <text evidence="12">Catalyzes the phosphorylation of ribose at O-5 in a reaction requiring ATP and magnesium. The resulting D-ribose-5-phosphate can then be used either for sythesis of nucleotides, histidine, and tryptophan, or as a component of the pentose phosphate pathway.</text>
</comment>
<feature type="binding site" evidence="12">
    <location>
        <position position="147"/>
    </location>
    <ligand>
        <name>substrate</name>
    </ligand>
</feature>
<dbReference type="GO" id="GO:0019303">
    <property type="term" value="P:D-ribose catabolic process"/>
    <property type="evidence" value="ECO:0007669"/>
    <property type="project" value="UniProtKB-UniRule"/>
</dbReference>
<evidence type="ECO:0000259" key="13">
    <source>
        <dbReference type="Pfam" id="PF00294"/>
    </source>
</evidence>
<keyword evidence="7 12" id="KW-0418">Kinase</keyword>
<dbReference type="AlphaFoldDB" id="A0AAV2YU74"/>
<evidence type="ECO:0000313" key="14">
    <source>
        <dbReference type="EMBL" id="DAZ96928.1"/>
    </source>
</evidence>
<comment type="caution">
    <text evidence="14">The sequence shown here is derived from an EMBL/GenBank/DDBJ whole genome shotgun (WGS) entry which is preliminary data.</text>
</comment>
<reference evidence="14" key="2">
    <citation type="journal article" date="2023" name="Microbiol Resour">
        <title>Decontamination and Annotation of the Draft Genome Sequence of the Oomycete Lagenidium giganteum ARSEF 373.</title>
        <authorList>
            <person name="Morgan W.R."/>
            <person name="Tartar A."/>
        </authorList>
    </citation>
    <scope>NUCLEOTIDE SEQUENCE</scope>
    <source>
        <strain evidence="14">ARSEF 373</strain>
    </source>
</reference>
<feature type="binding site" evidence="12">
    <location>
        <position position="299"/>
    </location>
    <ligand>
        <name>K(+)</name>
        <dbReference type="ChEBI" id="CHEBI:29103"/>
    </ligand>
</feature>
<feature type="binding site" evidence="12">
    <location>
        <position position="264"/>
    </location>
    <ligand>
        <name>substrate</name>
    </ligand>
</feature>
<keyword evidence="11 12" id="KW-0119">Carbohydrate metabolism</keyword>
<feature type="binding site" evidence="12">
    <location>
        <position position="192"/>
    </location>
    <ligand>
        <name>ATP</name>
        <dbReference type="ChEBI" id="CHEBI:30616"/>
    </ligand>
</feature>
<keyword evidence="10 12" id="KW-0630">Potassium</keyword>
<feature type="binding site" evidence="12">
    <location>
        <begin position="42"/>
        <end position="46"/>
    </location>
    <ligand>
        <name>substrate</name>
    </ligand>
</feature>
<dbReference type="CDD" id="cd01174">
    <property type="entry name" value="ribokinase"/>
    <property type="match status" value="1"/>
</dbReference>
<comment type="subcellular location">
    <subcellularLocation>
        <location evidence="12">Cytoplasm</location>
    </subcellularLocation>
    <subcellularLocation>
        <location evidence="12">Nucleus</location>
    </subcellularLocation>
</comment>
<keyword evidence="15" id="KW-1185">Reference proteome</keyword>
<dbReference type="SUPFAM" id="SSF53613">
    <property type="entry name" value="Ribokinase-like"/>
    <property type="match status" value="1"/>
</dbReference>
<feature type="binding site" evidence="12">
    <location>
        <begin position="11"/>
        <end position="13"/>
    </location>
    <ligand>
        <name>substrate</name>
    </ligand>
</feature>
<dbReference type="Proteomes" id="UP001146120">
    <property type="component" value="Unassembled WGS sequence"/>
</dbReference>
<protein>
    <recommendedName>
        <fullName evidence="3 12">Ribokinase</fullName>
        <shortName evidence="12">RK</shortName>
        <ecNumber evidence="2 12">2.7.1.15</ecNumber>
    </recommendedName>
</protein>
<comment type="subunit">
    <text evidence="12">Homodimer.</text>
</comment>
<proteinExistence type="inferred from homology"/>
<dbReference type="InterPro" id="IPR011611">
    <property type="entry name" value="PfkB_dom"/>
</dbReference>
<comment type="activity regulation">
    <text evidence="12">Activated by a monovalent cation that binds near, but not in, the active site. The most likely occupant of the site in vivo is potassium. Ion binding induces a conformational change that may alter substrate affinity.</text>
</comment>
<dbReference type="GO" id="GO:0005737">
    <property type="term" value="C:cytoplasm"/>
    <property type="evidence" value="ECO:0007669"/>
    <property type="project" value="UniProtKB-SubCell"/>
</dbReference>
<comment type="cofactor">
    <cofactor evidence="12">
        <name>Mg(2+)</name>
        <dbReference type="ChEBI" id="CHEBI:18420"/>
    </cofactor>
    <text evidence="12">Requires a divalent cation, most likely magnesium in vivo, as an electrophilic catalyst to aid phosphoryl group transfer. It is the chelate of the metal and the nucleotide that is the actual substrate.</text>
</comment>
<name>A0AAV2YU74_9STRA</name>
<dbReference type="GO" id="GO:0046872">
    <property type="term" value="F:metal ion binding"/>
    <property type="evidence" value="ECO:0007669"/>
    <property type="project" value="UniProtKB-KW"/>
</dbReference>
<dbReference type="Pfam" id="PF00294">
    <property type="entry name" value="PfkB"/>
    <property type="match status" value="1"/>
</dbReference>
<feature type="binding site" evidence="12">
    <location>
        <begin position="263"/>
        <end position="264"/>
    </location>
    <ligand>
        <name>ATP</name>
        <dbReference type="ChEBI" id="CHEBI:30616"/>
    </ligand>
</feature>
<feature type="domain" description="Carbohydrate kinase PfkB" evidence="13">
    <location>
        <begin position="1"/>
        <end position="306"/>
    </location>
</feature>
<feature type="binding site" evidence="12">
    <location>
        <begin position="228"/>
        <end position="233"/>
    </location>
    <ligand>
        <name>ATP</name>
        <dbReference type="ChEBI" id="CHEBI:30616"/>
    </ligand>
</feature>
<feature type="binding site" evidence="12">
    <location>
        <position position="294"/>
    </location>
    <ligand>
        <name>K(+)</name>
        <dbReference type="ChEBI" id="CHEBI:29103"/>
    </ligand>
</feature>
<dbReference type="PANTHER" id="PTHR10584:SF166">
    <property type="entry name" value="RIBOKINASE"/>
    <property type="match status" value="1"/>
</dbReference>
<dbReference type="GO" id="GO:0005524">
    <property type="term" value="F:ATP binding"/>
    <property type="evidence" value="ECO:0007669"/>
    <property type="project" value="UniProtKB-UniRule"/>
</dbReference>
<comment type="similarity">
    <text evidence="1">Belongs to the carbohydrate kinase pfkB family.</text>
</comment>
<feature type="active site" description="Proton acceptor" evidence="12">
    <location>
        <position position="264"/>
    </location>
</feature>
<feature type="binding site" evidence="12">
    <location>
        <position position="297"/>
    </location>
    <ligand>
        <name>K(+)</name>
        <dbReference type="ChEBI" id="CHEBI:29103"/>
    </ligand>
</feature>
<dbReference type="InterPro" id="IPR002139">
    <property type="entry name" value="Ribo/fructo_kinase"/>
</dbReference>
<evidence type="ECO:0000256" key="10">
    <source>
        <dbReference type="ARBA" id="ARBA00022958"/>
    </source>
</evidence>
<evidence type="ECO:0000256" key="8">
    <source>
        <dbReference type="ARBA" id="ARBA00022840"/>
    </source>
</evidence>
<dbReference type="HAMAP" id="MF_01987">
    <property type="entry name" value="Ribokinase"/>
    <property type="match status" value="1"/>
</dbReference>
<comment type="similarity">
    <text evidence="12">Belongs to the carbohydrate kinase PfkB family. Ribokinase subfamily.</text>
</comment>
<gene>
    <name evidence="14" type="ORF">N0F65_012031</name>
</gene>
<keyword evidence="5 12" id="KW-0479">Metal-binding</keyword>
<evidence type="ECO:0000256" key="6">
    <source>
        <dbReference type="ARBA" id="ARBA00022741"/>
    </source>
</evidence>
<dbReference type="InterPro" id="IPR029056">
    <property type="entry name" value="Ribokinase-like"/>
</dbReference>
<keyword evidence="6 12" id="KW-0547">Nucleotide-binding</keyword>
<evidence type="ECO:0000256" key="11">
    <source>
        <dbReference type="ARBA" id="ARBA00023277"/>
    </source>
</evidence>
<keyword evidence="9 12" id="KW-0460">Magnesium</keyword>
<sequence length="320" mass="32957">MPHVLVVGSVNADVIVDVDRLPLRGETIAASKTDTGTFCPGGKGANQAAAAARLSEGTPSLMARFVGQFGHDAHGAALEKALVAAGVDVTLSGHPACASGQAFVFVYPDGDNSIVIVGGANAAWEAQLPPSVEAAIREAAIVLLQCEIPAYVNELVAKCAAAAKVPVLWDAGGEDRVLPTELLHAITFLAPNETELARMAQCTVNNEADAIAAARKLQQQGAQNVLVTLGGLGSILVPVDATAPIVRQQCFKVAQVVDTTGAGDCYRSAFAVAIAQGKTFQESMAFAAAASALCVQTRGAMPSMPTAAMTVEFLQQQKHK</sequence>
<evidence type="ECO:0000256" key="4">
    <source>
        <dbReference type="ARBA" id="ARBA00022679"/>
    </source>
</evidence>
<dbReference type="GO" id="GO:0004747">
    <property type="term" value="F:ribokinase activity"/>
    <property type="evidence" value="ECO:0007669"/>
    <property type="project" value="UniProtKB-UniRule"/>
</dbReference>
<evidence type="ECO:0000256" key="2">
    <source>
        <dbReference type="ARBA" id="ARBA00012035"/>
    </source>
</evidence>
<dbReference type="Gene3D" id="3.40.1190.20">
    <property type="match status" value="1"/>
</dbReference>
<evidence type="ECO:0000256" key="1">
    <source>
        <dbReference type="ARBA" id="ARBA00005380"/>
    </source>
</evidence>
<comment type="pathway">
    <text evidence="12">Carbohydrate metabolism; D-ribose degradation; D-ribose 5-phosphate from beta-D-ribopyranose: step 2/2.</text>
</comment>
<dbReference type="EC" id="2.7.1.15" evidence="2 12"/>
<keyword evidence="12" id="KW-0539">Nucleus</keyword>
<evidence type="ECO:0000256" key="3">
    <source>
        <dbReference type="ARBA" id="ARBA00016943"/>
    </source>
</evidence>
<feature type="binding site" evidence="12">
    <location>
        <position position="303"/>
    </location>
    <ligand>
        <name>K(+)</name>
        <dbReference type="ChEBI" id="CHEBI:29103"/>
    </ligand>
</feature>
<dbReference type="InterPro" id="IPR002173">
    <property type="entry name" value="Carboh/pur_kinase_PfkB_CS"/>
</dbReference>
<accession>A0AAV2YU74</accession>
<evidence type="ECO:0000256" key="5">
    <source>
        <dbReference type="ARBA" id="ARBA00022723"/>
    </source>
</evidence>
<dbReference type="EMBL" id="DAKRPA010000151">
    <property type="protein sequence ID" value="DAZ96928.1"/>
    <property type="molecule type" value="Genomic_DNA"/>
</dbReference>
<keyword evidence="12" id="KW-0963">Cytoplasm</keyword>
<comment type="catalytic activity">
    <reaction evidence="12">
        <text>D-ribose + ATP = D-ribose 5-phosphate + ADP + H(+)</text>
        <dbReference type="Rhea" id="RHEA:13697"/>
        <dbReference type="ChEBI" id="CHEBI:15378"/>
        <dbReference type="ChEBI" id="CHEBI:30616"/>
        <dbReference type="ChEBI" id="CHEBI:47013"/>
        <dbReference type="ChEBI" id="CHEBI:78346"/>
        <dbReference type="ChEBI" id="CHEBI:456216"/>
        <dbReference type="EC" id="2.7.1.15"/>
    </reaction>
</comment>
<evidence type="ECO:0000256" key="7">
    <source>
        <dbReference type="ARBA" id="ARBA00022777"/>
    </source>
</evidence>